<dbReference type="Gene3D" id="1.10.260.40">
    <property type="entry name" value="lambda repressor-like DNA-binding domains"/>
    <property type="match status" value="1"/>
</dbReference>
<sequence length="216" mass="24654">MQEKATISFGTYLHNKLERIGMSIRKLAHECQYDPATISRLANGKQKPRPEHLVKIAQVLQIPVIELWQAAGYIKEEEETAKTEFKQRGLNFDACTLPLVEGLEPVHILAELAKYRLYAQTAEGQEIILQNFVKKLEQVSGVGPFINKLQTLYRLYQDEATDPEQKYIIGSLLLYFILPTDVIPDYLFPIGYLDDAMATDIVWQQIQDCLAKKVSP</sequence>
<evidence type="ECO:0000256" key="2">
    <source>
        <dbReference type="ARBA" id="ARBA00022692"/>
    </source>
</evidence>
<dbReference type="OrthoDB" id="9793277at2"/>
<proteinExistence type="predicted"/>
<dbReference type="Pfam" id="PF01381">
    <property type="entry name" value="HTH_3"/>
    <property type="match status" value="1"/>
</dbReference>
<dbReference type="InterPro" id="IPR001387">
    <property type="entry name" value="Cro/C1-type_HTH"/>
</dbReference>
<evidence type="ECO:0000256" key="1">
    <source>
        <dbReference type="ARBA" id="ARBA00004127"/>
    </source>
</evidence>
<dbReference type="InterPro" id="IPR010652">
    <property type="entry name" value="DUF1232"/>
</dbReference>
<dbReference type="AlphaFoldDB" id="A0A498RE25"/>
<reference evidence="6 7" key="1">
    <citation type="submission" date="2018-06" db="EMBL/GenBank/DDBJ databases">
        <authorList>
            <person name="Strepis N."/>
        </authorList>
    </citation>
    <scope>NUCLEOTIDE SEQUENCE [LARGE SCALE GENOMIC DNA]</scope>
    <source>
        <strain evidence="6">LUCI</strain>
    </source>
</reference>
<dbReference type="Proteomes" id="UP000277811">
    <property type="component" value="Unassembled WGS sequence"/>
</dbReference>
<evidence type="ECO:0000256" key="4">
    <source>
        <dbReference type="ARBA" id="ARBA00023136"/>
    </source>
</evidence>
<accession>A0A498RE25</accession>
<dbReference type="GO" id="GO:0003677">
    <property type="term" value="F:DNA binding"/>
    <property type="evidence" value="ECO:0007669"/>
    <property type="project" value="InterPro"/>
</dbReference>
<dbReference type="PROSITE" id="PS50943">
    <property type="entry name" value="HTH_CROC1"/>
    <property type="match status" value="1"/>
</dbReference>
<keyword evidence="4" id="KW-0472">Membrane</keyword>
<evidence type="ECO:0000256" key="3">
    <source>
        <dbReference type="ARBA" id="ARBA00022989"/>
    </source>
</evidence>
<dbReference type="SMART" id="SM00530">
    <property type="entry name" value="HTH_XRE"/>
    <property type="match status" value="1"/>
</dbReference>
<organism evidence="6 7">
    <name type="scientific">Lucifera butyrica</name>
    <dbReference type="NCBI Taxonomy" id="1351585"/>
    <lineage>
        <taxon>Bacteria</taxon>
        <taxon>Bacillati</taxon>
        <taxon>Bacillota</taxon>
        <taxon>Negativicutes</taxon>
        <taxon>Veillonellales</taxon>
        <taxon>Veillonellaceae</taxon>
        <taxon>Lucifera</taxon>
    </lineage>
</organism>
<evidence type="ECO:0000259" key="5">
    <source>
        <dbReference type="PROSITE" id="PS50943"/>
    </source>
</evidence>
<feature type="domain" description="HTH cro/C1-type" evidence="5">
    <location>
        <begin position="21"/>
        <end position="67"/>
    </location>
</feature>
<dbReference type="EMBL" id="UPPP01000133">
    <property type="protein sequence ID" value="VBB09741.1"/>
    <property type="molecule type" value="Genomic_DNA"/>
</dbReference>
<keyword evidence="2" id="KW-0812">Transmembrane</keyword>
<comment type="subcellular location">
    <subcellularLocation>
        <location evidence="1">Endomembrane system</location>
        <topology evidence="1">Multi-pass membrane protein</topology>
    </subcellularLocation>
</comment>
<keyword evidence="3" id="KW-1133">Transmembrane helix</keyword>
<name>A0A498RE25_9FIRM</name>
<dbReference type="GO" id="GO:0012505">
    <property type="term" value="C:endomembrane system"/>
    <property type="evidence" value="ECO:0007669"/>
    <property type="project" value="UniProtKB-SubCell"/>
</dbReference>
<protein>
    <recommendedName>
        <fullName evidence="5">HTH cro/C1-type domain-containing protein</fullName>
    </recommendedName>
</protein>
<evidence type="ECO:0000313" key="7">
    <source>
        <dbReference type="Proteomes" id="UP000277811"/>
    </source>
</evidence>
<dbReference type="InterPro" id="IPR010982">
    <property type="entry name" value="Lambda_DNA-bd_dom_sf"/>
</dbReference>
<dbReference type="CDD" id="cd00093">
    <property type="entry name" value="HTH_XRE"/>
    <property type="match status" value="1"/>
</dbReference>
<keyword evidence="7" id="KW-1185">Reference proteome</keyword>
<evidence type="ECO:0000313" key="6">
    <source>
        <dbReference type="EMBL" id="VBB09741.1"/>
    </source>
</evidence>
<gene>
    <name evidence="6" type="ORF">LUCI_5039</name>
</gene>
<dbReference type="RefSeq" id="WP_122630561.1">
    <property type="nucleotide sequence ID" value="NZ_UPPP01000133.1"/>
</dbReference>
<dbReference type="SUPFAM" id="SSF47413">
    <property type="entry name" value="lambda repressor-like DNA-binding domains"/>
    <property type="match status" value="1"/>
</dbReference>
<dbReference type="Pfam" id="PF06803">
    <property type="entry name" value="DUF1232"/>
    <property type="match status" value="1"/>
</dbReference>